<dbReference type="Gene3D" id="3.40.50.620">
    <property type="entry name" value="HUPs"/>
    <property type="match status" value="2"/>
</dbReference>
<dbReference type="InterPro" id="IPR014729">
    <property type="entry name" value="Rossmann-like_a/b/a_fold"/>
</dbReference>
<dbReference type="Pfam" id="PF00133">
    <property type="entry name" value="tRNA-synt_1"/>
    <property type="match status" value="1"/>
</dbReference>
<dbReference type="InterPro" id="IPR002303">
    <property type="entry name" value="Valyl-tRNA_ligase"/>
</dbReference>
<dbReference type="CDD" id="cd07962">
    <property type="entry name" value="Anticodon_Ia_Val"/>
    <property type="match status" value="1"/>
</dbReference>
<dbReference type="EC" id="6.1.1.9" evidence="1 9"/>
<dbReference type="PANTHER" id="PTHR11946:SF93">
    <property type="entry name" value="VALINE--TRNA LIGASE, CHLOROPLASTIC_MITOCHONDRIAL 2"/>
    <property type="match status" value="1"/>
</dbReference>
<evidence type="ECO:0000259" key="12">
    <source>
        <dbReference type="Pfam" id="PF08264"/>
    </source>
</evidence>
<reference evidence="13 14" key="1">
    <citation type="journal article" date="2016" name="Nat. Commun.">
        <title>Thousands of microbial genomes shed light on interconnected biogeochemical processes in an aquifer system.</title>
        <authorList>
            <person name="Anantharaman K."/>
            <person name="Brown C.T."/>
            <person name="Hug L.A."/>
            <person name="Sharon I."/>
            <person name="Castelle C.J."/>
            <person name="Probst A.J."/>
            <person name="Thomas B.C."/>
            <person name="Singh A."/>
            <person name="Wilkins M.J."/>
            <person name="Karaoz U."/>
            <person name="Brodie E.L."/>
            <person name="Williams K.H."/>
            <person name="Hubbard S.S."/>
            <person name="Banfield J.F."/>
        </authorList>
    </citation>
    <scope>NUCLEOTIDE SEQUENCE [LARGE SCALE GENOMIC DNA]</scope>
</reference>
<gene>
    <name evidence="13" type="ORF">A2799_02445</name>
</gene>
<dbReference type="InterPro" id="IPR013155">
    <property type="entry name" value="M/V/L/I-tRNA-synth_anticd-bd"/>
</dbReference>
<sequence length="704" mass="81235">MDSKFIPSDHEKKIYDFWEKKGYFEAKIDPKKKPFTIILPPPNANADLHLGHAMYTYEDIMIRFKKLRGYSTFWLSGADHAGFETQFVFEKHLKKQDKSRFDYDRETLYKMIWDFVIKNRGTMETQLRALGFSLDWSKTLFTLDEKIVSTVYKTFKKLHDDGLIYRSKRLVNYCTFDGTSFSDLEVLDKEVEVERGLFHLEYSIKGGGSITVATTRPETMFGDVALMVHPKDKRYSSLIGKIALIPVINKEIPIITDEYVDMDFGTGAVKVTPAHDFNDFEIGKKHNLPSIQVIGFDGKLYGTGTKYDGMRVAPARALLEEDLKLEAKKHTLVLKTCYKCGKTLEPLPLAQWYVKVKPLADNALEALKKKETVIVPKKFEKHALNWLTNFHDWNISRQIVWGIRIPAWKCEDCSEWTVTDGQAPSSCIHCKKSNLVQDEDTFDTWFSSGQWPVATLKALGEDYFNYFYPTSVMETGYDILPWWVCRMMMLGIYMTGETPFNTIFLHGLIRDSKGAKMSKSRGNVVNPMIMIEKYGADALRAALIFGTGEGNDISFSEDKVRSMRNFANKIWNMGRFLMMTRHSGAQAIESQVDPIGHSVPSRMTIEDLEKEFQTLKKQVMKDMEAYRFSSALNSLYEFIWHRYADFYIEQLKVEAQSGNITLTKKLEEVYLDSLVLLHPFMPFVTEALWNVFNGEERSILEEQL</sequence>
<dbReference type="Pfam" id="PF08264">
    <property type="entry name" value="Anticodon_1"/>
    <property type="match status" value="1"/>
</dbReference>
<evidence type="ECO:0000256" key="1">
    <source>
        <dbReference type="ARBA" id="ARBA00013169"/>
    </source>
</evidence>
<evidence type="ECO:0000256" key="5">
    <source>
        <dbReference type="ARBA" id="ARBA00022840"/>
    </source>
</evidence>
<dbReference type="PANTHER" id="PTHR11946">
    <property type="entry name" value="VALYL-TRNA SYNTHETASES"/>
    <property type="match status" value="1"/>
</dbReference>
<dbReference type="InterPro" id="IPR009008">
    <property type="entry name" value="Val/Leu/Ile-tRNA-synth_edit"/>
</dbReference>
<dbReference type="InterPro" id="IPR033705">
    <property type="entry name" value="Anticodon_Ia_Val"/>
</dbReference>
<keyword evidence="7 10" id="KW-0030">Aminoacyl-tRNA synthetase</keyword>
<comment type="catalytic activity">
    <reaction evidence="8">
        <text>tRNA(Val) + L-valine + ATP = L-valyl-tRNA(Val) + AMP + diphosphate</text>
        <dbReference type="Rhea" id="RHEA:10704"/>
        <dbReference type="Rhea" id="RHEA-COMP:9672"/>
        <dbReference type="Rhea" id="RHEA-COMP:9708"/>
        <dbReference type="ChEBI" id="CHEBI:30616"/>
        <dbReference type="ChEBI" id="CHEBI:33019"/>
        <dbReference type="ChEBI" id="CHEBI:57762"/>
        <dbReference type="ChEBI" id="CHEBI:78442"/>
        <dbReference type="ChEBI" id="CHEBI:78537"/>
        <dbReference type="ChEBI" id="CHEBI:456215"/>
        <dbReference type="EC" id="6.1.1.9"/>
    </reaction>
</comment>
<dbReference type="NCBIfam" id="TIGR00422">
    <property type="entry name" value="valS"/>
    <property type="match status" value="1"/>
</dbReference>
<keyword evidence="6 10" id="KW-0648">Protein biosynthesis</keyword>
<evidence type="ECO:0000256" key="2">
    <source>
        <dbReference type="ARBA" id="ARBA00022490"/>
    </source>
</evidence>
<keyword evidence="2" id="KW-0963">Cytoplasm</keyword>
<dbReference type="CDD" id="cd00817">
    <property type="entry name" value="ValRS_core"/>
    <property type="match status" value="1"/>
</dbReference>
<dbReference type="GO" id="GO:0005524">
    <property type="term" value="F:ATP binding"/>
    <property type="evidence" value="ECO:0007669"/>
    <property type="project" value="UniProtKB-KW"/>
</dbReference>
<feature type="domain" description="Aminoacyl-tRNA synthetase class Ia" evidence="11">
    <location>
        <begin position="13"/>
        <end position="555"/>
    </location>
</feature>
<evidence type="ECO:0000256" key="3">
    <source>
        <dbReference type="ARBA" id="ARBA00022598"/>
    </source>
</evidence>
<keyword evidence="3 10" id="KW-0436">Ligase</keyword>
<dbReference type="PROSITE" id="PS00178">
    <property type="entry name" value="AA_TRNA_LIGASE_I"/>
    <property type="match status" value="1"/>
</dbReference>
<keyword evidence="5 10" id="KW-0067">ATP-binding</keyword>
<accession>A0A1F7GKJ2</accession>
<evidence type="ECO:0000313" key="14">
    <source>
        <dbReference type="Proteomes" id="UP000176850"/>
    </source>
</evidence>
<evidence type="ECO:0000259" key="11">
    <source>
        <dbReference type="Pfam" id="PF00133"/>
    </source>
</evidence>
<evidence type="ECO:0000256" key="8">
    <source>
        <dbReference type="ARBA" id="ARBA00047552"/>
    </source>
</evidence>
<dbReference type="InterPro" id="IPR001412">
    <property type="entry name" value="aa-tRNA-synth_I_CS"/>
</dbReference>
<dbReference type="SUPFAM" id="SSF50677">
    <property type="entry name" value="ValRS/IleRS/LeuRS editing domain"/>
    <property type="match status" value="1"/>
</dbReference>
<dbReference type="Gene3D" id="1.10.730.10">
    <property type="entry name" value="Isoleucyl-tRNA Synthetase, Domain 1"/>
    <property type="match status" value="1"/>
</dbReference>
<evidence type="ECO:0000313" key="13">
    <source>
        <dbReference type="EMBL" id="OGK19354.1"/>
    </source>
</evidence>
<dbReference type="GO" id="GO:0005829">
    <property type="term" value="C:cytosol"/>
    <property type="evidence" value="ECO:0007669"/>
    <property type="project" value="TreeGrafter"/>
</dbReference>
<organism evidence="13 14">
    <name type="scientific">Candidatus Roizmanbacteria bacterium RIFCSPHIGHO2_01_FULL_39_24</name>
    <dbReference type="NCBI Taxonomy" id="1802032"/>
    <lineage>
        <taxon>Bacteria</taxon>
        <taxon>Candidatus Roizmaniibacteriota</taxon>
    </lineage>
</organism>
<dbReference type="PRINTS" id="PR00986">
    <property type="entry name" value="TRNASYNTHVAL"/>
</dbReference>
<comment type="similarity">
    <text evidence="10">Belongs to the class-I aminoacyl-tRNA synthetase family.</text>
</comment>
<dbReference type="NCBIfam" id="NF004349">
    <property type="entry name" value="PRK05729.1"/>
    <property type="match status" value="1"/>
</dbReference>
<proteinExistence type="inferred from homology"/>
<evidence type="ECO:0000256" key="10">
    <source>
        <dbReference type="RuleBase" id="RU363035"/>
    </source>
</evidence>
<feature type="domain" description="Methionyl/Valyl/Leucyl/Isoleucyl-tRNA synthetase anticodon-binding" evidence="12">
    <location>
        <begin position="609"/>
        <end position="702"/>
    </location>
</feature>
<dbReference type="EMBL" id="MFZH01000012">
    <property type="protein sequence ID" value="OGK19354.1"/>
    <property type="molecule type" value="Genomic_DNA"/>
</dbReference>
<dbReference type="InterPro" id="IPR009080">
    <property type="entry name" value="tRNAsynth_Ia_anticodon-bd"/>
</dbReference>
<dbReference type="GO" id="GO:0004832">
    <property type="term" value="F:valine-tRNA ligase activity"/>
    <property type="evidence" value="ECO:0007669"/>
    <property type="project" value="UniProtKB-UniRule"/>
</dbReference>
<dbReference type="AlphaFoldDB" id="A0A1F7GKJ2"/>
<evidence type="ECO:0000256" key="7">
    <source>
        <dbReference type="ARBA" id="ARBA00023146"/>
    </source>
</evidence>
<dbReference type="GO" id="GO:0002161">
    <property type="term" value="F:aminoacyl-tRNA deacylase activity"/>
    <property type="evidence" value="ECO:0007669"/>
    <property type="project" value="InterPro"/>
</dbReference>
<dbReference type="SUPFAM" id="SSF47323">
    <property type="entry name" value="Anticodon-binding domain of a subclass of class I aminoacyl-tRNA synthetases"/>
    <property type="match status" value="1"/>
</dbReference>
<comment type="caution">
    <text evidence="13">The sequence shown here is derived from an EMBL/GenBank/DDBJ whole genome shotgun (WGS) entry which is preliminary data.</text>
</comment>
<evidence type="ECO:0000256" key="6">
    <source>
        <dbReference type="ARBA" id="ARBA00022917"/>
    </source>
</evidence>
<evidence type="ECO:0000256" key="9">
    <source>
        <dbReference type="NCBIfam" id="TIGR00422"/>
    </source>
</evidence>
<dbReference type="Gene3D" id="3.90.740.10">
    <property type="entry name" value="Valyl/Leucyl/Isoleucyl-tRNA synthetase, editing domain"/>
    <property type="match status" value="1"/>
</dbReference>
<dbReference type="InterPro" id="IPR002300">
    <property type="entry name" value="aa-tRNA-synth_Ia"/>
</dbReference>
<dbReference type="GO" id="GO:0006438">
    <property type="term" value="P:valyl-tRNA aminoacylation"/>
    <property type="evidence" value="ECO:0007669"/>
    <property type="project" value="UniProtKB-UniRule"/>
</dbReference>
<name>A0A1F7GKJ2_9BACT</name>
<protein>
    <recommendedName>
        <fullName evidence="1 9">Valine--tRNA ligase</fullName>
        <ecNumber evidence="1 9">6.1.1.9</ecNumber>
    </recommendedName>
</protein>
<dbReference type="SUPFAM" id="SSF52374">
    <property type="entry name" value="Nucleotidylyl transferase"/>
    <property type="match status" value="1"/>
</dbReference>
<keyword evidence="4 10" id="KW-0547">Nucleotide-binding</keyword>
<dbReference type="Proteomes" id="UP000176850">
    <property type="component" value="Unassembled WGS sequence"/>
</dbReference>
<evidence type="ECO:0000256" key="4">
    <source>
        <dbReference type="ARBA" id="ARBA00022741"/>
    </source>
</evidence>